<name>A0A814FCG5_9BILA</name>
<feature type="region of interest" description="Disordered" evidence="1">
    <location>
        <begin position="827"/>
        <end position="934"/>
    </location>
</feature>
<feature type="compositionally biased region" description="Basic and acidic residues" evidence="1">
    <location>
        <begin position="547"/>
        <end position="562"/>
    </location>
</feature>
<dbReference type="AlphaFoldDB" id="A0A814FCG5"/>
<feature type="compositionally biased region" description="Basic and acidic residues" evidence="1">
    <location>
        <begin position="1153"/>
        <end position="1169"/>
    </location>
</feature>
<feature type="compositionally biased region" description="Basic and acidic residues" evidence="1">
    <location>
        <begin position="1205"/>
        <end position="1220"/>
    </location>
</feature>
<feature type="compositionally biased region" description="Basic and acidic residues" evidence="1">
    <location>
        <begin position="774"/>
        <end position="784"/>
    </location>
</feature>
<feature type="region of interest" description="Disordered" evidence="1">
    <location>
        <begin position="541"/>
        <end position="562"/>
    </location>
</feature>
<feature type="region of interest" description="Disordered" evidence="1">
    <location>
        <begin position="733"/>
        <end position="790"/>
    </location>
</feature>
<organism evidence="2 3">
    <name type="scientific">Brachionus calyciflorus</name>
    <dbReference type="NCBI Taxonomy" id="104777"/>
    <lineage>
        <taxon>Eukaryota</taxon>
        <taxon>Metazoa</taxon>
        <taxon>Spiralia</taxon>
        <taxon>Gnathifera</taxon>
        <taxon>Rotifera</taxon>
        <taxon>Eurotatoria</taxon>
        <taxon>Monogononta</taxon>
        <taxon>Pseudotrocha</taxon>
        <taxon>Ploima</taxon>
        <taxon>Brachionidae</taxon>
        <taxon>Brachionus</taxon>
    </lineage>
</organism>
<feature type="compositionally biased region" description="Polar residues" evidence="1">
    <location>
        <begin position="752"/>
        <end position="761"/>
    </location>
</feature>
<evidence type="ECO:0000313" key="3">
    <source>
        <dbReference type="Proteomes" id="UP000663879"/>
    </source>
</evidence>
<feature type="compositionally biased region" description="Low complexity" evidence="1">
    <location>
        <begin position="1000"/>
        <end position="1015"/>
    </location>
</feature>
<feature type="compositionally biased region" description="Basic and acidic residues" evidence="1">
    <location>
        <begin position="1042"/>
        <end position="1054"/>
    </location>
</feature>
<feature type="compositionally biased region" description="Basic residues" evidence="1">
    <location>
        <begin position="885"/>
        <end position="894"/>
    </location>
</feature>
<proteinExistence type="predicted"/>
<feature type="compositionally biased region" description="Basic and acidic residues" evidence="1">
    <location>
        <begin position="1019"/>
        <end position="1035"/>
    </location>
</feature>
<evidence type="ECO:0000313" key="2">
    <source>
        <dbReference type="EMBL" id="CAF0978797.1"/>
    </source>
</evidence>
<keyword evidence="3" id="KW-1185">Reference proteome</keyword>
<feature type="compositionally biased region" description="Polar residues" evidence="1">
    <location>
        <begin position="1055"/>
        <end position="1064"/>
    </location>
</feature>
<feature type="compositionally biased region" description="Polar residues" evidence="1">
    <location>
        <begin position="182"/>
        <end position="193"/>
    </location>
</feature>
<feature type="compositionally biased region" description="Polar residues" evidence="1">
    <location>
        <begin position="1085"/>
        <end position="1096"/>
    </location>
</feature>
<sequence>MSDFQSFLFQNMHMIGLEEDEEERKTHKSNNSSSIPSASSSANSSKLSSKNSVDGKIFKAYGSISVSTTETYLSSNSNLNRKDFEVNLTKKFMENTQFRIEEDPYDLNNHEPKFNKKKSSDNSLETLPDPPMEVMDFYSKKDQLFESNVMDLDMNYIINIDDEIKNIEKSDSKSMSSPESNLKFNFKSSTPVNENKKKNDSSMSQDEREVKSPKFVKKKCNERLSYRKFSPCRSIFEKKTMSKASLNSFNEDESFHNSNYRLNRSDLGNSNYIVSSRIFEKKKPPQKSNTTSGSDLNLNSSSLESVLIEPYLVKFEEELIKNSKSGIIKDLSILNQSSLEPTPRNQKNVFQKYFNEFKNLTLKKNKSTPKHKGLDQDLFRKSSGEIEELVYDDDEPNILSKENLKNISKEQIPWDNLDSKSSSLLLDLVLDNLNKSLSSEDLPILYSKKGNKISKNQVKRWFDLLEKLANGENGAKNQELDVSNHSNHKSKLYTSKQYLINKKNQFLEKVNRKNHKSSTHEISQTGSDISKNVSKLYANVSPPVVDSKSDVESDEKSEIDTPVKKPKKLNEQNYMNENFFKEKKEKVSEVSKQKSPRKLNPDHFYNEITDLETRQAMKHKNREKERVERNVEIESKQLSKRNSEILQQIVDYTQTSVHDSTSNMIFKRNIAAISNLKSPERKILYKEWFTVLKRMEKDPKFDLETLVRTRGRFTDNDKISYRTKLMEKNDKIRTARSEPSFSTMFTDRVNKTRNGMNTTPASKAPRGTNYNSNEDNKQKDEPKPEPVSQNALKLTLEKSDINKIKDLLKKKDKSLKIDLTKLKVTTTQRKLQSKKEMANQQQKQRLATSIINEEECEDNEDNLKLRQNSHPRHQHHQTLNNNKQKQSKQPKSKNKISNNSNSNLGDSMLETDHQMDDNDTQNNSINQKQESKIMSKCKKMYTNSETAKAFNEVTKMVKGLKIGSKFRNFTNSSSKLIHKAMHHNEEQNESDSERVKNANSESGSQASISLSSSNISEDEIPKRPQRRSREDEGKDRRHGSSTRREDVKRPKESSNSRNASSKVGSSPARPPPPKRPPPPRPLSPATSCSSISTQVKKPSRHRYEEDESLNSSPPQRPKRSSNNLPPRPKPPSNLPPRPPKNRNESFDDNSFEIEERNHRSKNDRNEDRSKQKRASSNNSRHDHREHGKKNSSRNCTPVRSPTMIREIKSKSNGRKEASRR</sequence>
<feature type="compositionally biased region" description="Basic and acidic residues" evidence="1">
    <location>
        <begin position="982"/>
        <end position="996"/>
    </location>
</feature>
<feature type="compositionally biased region" description="Low complexity" evidence="1">
    <location>
        <begin position="29"/>
        <end position="52"/>
    </location>
</feature>
<comment type="caution">
    <text evidence="2">The sequence shown here is derived from an EMBL/GenBank/DDBJ whole genome shotgun (WGS) entry which is preliminary data.</text>
</comment>
<feature type="compositionally biased region" description="Pro residues" evidence="1">
    <location>
        <begin position="1125"/>
        <end position="1138"/>
    </location>
</feature>
<dbReference type="Proteomes" id="UP000663879">
    <property type="component" value="Unassembled WGS sequence"/>
</dbReference>
<evidence type="ECO:0000256" key="1">
    <source>
        <dbReference type="SAM" id="MobiDB-lite"/>
    </source>
</evidence>
<feature type="compositionally biased region" description="Basic and acidic residues" evidence="1">
    <location>
        <begin position="194"/>
        <end position="212"/>
    </location>
</feature>
<gene>
    <name evidence="2" type="ORF">OXX778_LOCUS15309</name>
</gene>
<feature type="region of interest" description="Disordered" evidence="1">
    <location>
        <begin position="15"/>
        <end position="52"/>
    </location>
</feature>
<accession>A0A814FCG5</accession>
<protein>
    <submittedName>
        <fullName evidence="2">Uncharacterized protein</fullName>
    </submittedName>
</protein>
<feature type="compositionally biased region" description="Pro residues" evidence="1">
    <location>
        <begin position="1068"/>
        <end position="1082"/>
    </location>
</feature>
<feature type="region of interest" description="Disordered" evidence="1">
    <location>
        <begin position="981"/>
        <end position="1220"/>
    </location>
</feature>
<feature type="compositionally biased region" description="Basic and acidic residues" evidence="1">
    <location>
        <begin position="108"/>
        <end position="120"/>
    </location>
</feature>
<feature type="compositionally biased region" description="Basic residues" evidence="1">
    <location>
        <begin position="867"/>
        <end position="876"/>
    </location>
</feature>
<feature type="region of interest" description="Disordered" evidence="1">
    <location>
        <begin position="169"/>
        <end position="214"/>
    </location>
</feature>
<dbReference type="OrthoDB" id="10539382at2759"/>
<dbReference type="EMBL" id="CAJNOC010003349">
    <property type="protein sequence ID" value="CAF0978797.1"/>
    <property type="molecule type" value="Genomic_DNA"/>
</dbReference>
<reference evidence="2" key="1">
    <citation type="submission" date="2021-02" db="EMBL/GenBank/DDBJ databases">
        <authorList>
            <person name="Nowell W R."/>
        </authorList>
    </citation>
    <scope>NUCLEOTIDE SEQUENCE</scope>
    <source>
        <strain evidence="2">Ploen Becks lab</strain>
    </source>
</reference>
<feature type="region of interest" description="Disordered" evidence="1">
    <location>
        <begin position="105"/>
        <end position="125"/>
    </location>
</feature>
<feature type="compositionally biased region" description="Polar residues" evidence="1">
    <location>
        <begin position="838"/>
        <end position="851"/>
    </location>
</feature>